<keyword evidence="3" id="KW-0143">Chaperone</keyword>
<dbReference type="InterPro" id="IPR019489">
    <property type="entry name" value="Clp_ATPase_C"/>
</dbReference>
<dbReference type="Gene3D" id="3.40.50.300">
    <property type="entry name" value="P-loop containing nucleotide triphosphate hydrolases"/>
    <property type="match status" value="2"/>
</dbReference>
<dbReference type="RefSeq" id="WP_210656519.1">
    <property type="nucleotide sequence ID" value="NZ_JAGKQQ010000001.1"/>
</dbReference>
<dbReference type="InterPro" id="IPR003593">
    <property type="entry name" value="AAA+_ATPase"/>
</dbReference>
<keyword evidence="2 7" id="KW-0067">ATP-binding</keyword>
<keyword evidence="8" id="KW-1185">Reference proteome</keyword>
<feature type="compositionally biased region" description="Pro residues" evidence="4">
    <location>
        <begin position="961"/>
        <end position="978"/>
    </location>
</feature>
<dbReference type="SMART" id="SM01086">
    <property type="entry name" value="ClpB_D2-small"/>
    <property type="match status" value="1"/>
</dbReference>
<dbReference type="PANTHER" id="PTHR11638:SF18">
    <property type="entry name" value="HEAT SHOCK PROTEIN 104"/>
    <property type="match status" value="1"/>
</dbReference>
<dbReference type="PRINTS" id="PR00300">
    <property type="entry name" value="CLPPROTEASEA"/>
</dbReference>
<evidence type="ECO:0000256" key="1">
    <source>
        <dbReference type="ARBA" id="ARBA00022741"/>
    </source>
</evidence>
<evidence type="ECO:0000256" key="4">
    <source>
        <dbReference type="SAM" id="MobiDB-lite"/>
    </source>
</evidence>
<evidence type="ECO:0000256" key="2">
    <source>
        <dbReference type="ARBA" id="ARBA00022840"/>
    </source>
</evidence>
<dbReference type="Pfam" id="PF00004">
    <property type="entry name" value="AAA"/>
    <property type="match status" value="1"/>
</dbReference>
<feature type="domain" description="AAA+ ATPase" evidence="5">
    <location>
        <begin position="508"/>
        <end position="679"/>
    </location>
</feature>
<dbReference type="SMART" id="SM00382">
    <property type="entry name" value="AAA"/>
    <property type="match status" value="2"/>
</dbReference>
<dbReference type="Gene3D" id="1.10.8.60">
    <property type="match status" value="1"/>
</dbReference>
<sequence length="1137" mass="124908">MASEIAFPVSLALRKVGPGAVLAEPLLFPEFARLGANRALSGSAARRNLLELLPKLDPATLIQRRRARAARELTFTLELPPPRANEAWRDPLVLEFHAAVWDQSQPDPAPDTAPFSALGPRHEHYVLARVIELGIEVIAAPSDDLVSLLQKESLAALRRLNLSVNLRSLAAVQTTLGFAVEHHTLTVRVPTLKDRVLRAEAAEQDGKKSLLQQIGTLLGRDREKAYETDETVTELTRALTGNPAQSVLLIGPSGVGKTAAVRELARRRFETACAPVYQTSGSRIVAGQCGFGMWQERCQELVKDATRKKAVVHVGPLVELLEVGKSEHNSSGIATFLRPAIARGEFLCIAECTPEQIPLIEKQDPQLLDAFRHITVKEPDAARGRVILASFARDNARRVTEPAALAATDRLHRRYATYSAYPGRPLRFLENLIRDGAKDAPVTESEVFDGFTRETGLPRAIIDPNVPLDLAETHTWFAGRVVGQPDAVHLVTDLLATVKAGLTRPNRPIASLLFIGPTGVGKTEMAKAVAEFLFGSKDRLTRFDMSEFADPVAVRRLVGGAFGTEGLLTAKVREQPFSVLLLDEVEKADGSFFDLLLQALGEARLTDAGGRLADFRNTVVILTSNLGAESFRRGAAGFIGGGAGKAESQEHFARAVEQFLRPEMFNRLDRIVPFAPLGTDVIRRIADREWHKVLNRDGVRFRELALSANALLLDHLAETGYDPRYGARPLKRAMERELLAPLARQMNRHAGDVPLSVEIGFERNAPSVLVRPLQGARAKAQREPSSPSGKLASSAQAMRRWHQLLAASSTVRELNNDVYQFSQQEARILKKQAAKKKLTAEDQYVLAALGKLRDVAGDVLQQRSAAFALEDAAVVAFHETAENPPADLQERLDDANQNWDKLLLRLYALNAPTGDRVTLALFSEHREHLAEMASAYRNIANDNGLTVDMIRYDLPDSDEPVPAPPAAPRPTDTPPPGGQAPAPTTVWIGDRFLLLAAPAKLLLKRVPITPAQARSYAEKNTVGIALDISGPGAHLRFGGETGLHQIKPLEDQTDDNPNVMVRFSGEPLGAYRPPETVVRRGWYRDEEIRRQYDRIKGEMHDGNLERVWTNQYGALSRWLAPALAANVRARLLKMIAE</sequence>
<dbReference type="InterPro" id="IPR027417">
    <property type="entry name" value="P-loop_NTPase"/>
</dbReference>
<dbReference type="InterPro" id="IPR050130">
    <property type="entry name" value="ClpA_ClpB"/>
</dbReference>
<dbReference type="Pfam" id="PF10431">
    <property type="entry name" value="ClpB_D2-small"/>
    <property type="match status" value="1"/>
</dbReference>
<evidence type="ECO:0000259" key="5">
    <source>
        <dbReference type="SMART" id="SM00382"/>
    </source>
</evidence>
<protein>
    <submittedName>
        <fullName evidence="7">ATP-dependent Clp protease ATP-binding subunit</fullName>
    </submittedName>
</protein>
<dbReference type="CDD" id="cd19499">
    <property type="entry name" value="RecA-like_ClpB_Hsp104-like"/>
    <property type="match status" value="1"/>
</dbReference>
<feature type="domain" description="Clp ATPase C-terminal" evidence="6">
    <location>
        <begin position="677"/>
        <end position="761"/>
    </location>
</feature>
<dbReference type="GO" id="GO:0006508">
    <property type="term" value="P:proteolysis"/>
    <property type="evidence" value="ECO:0007669"/>
    <property type="project" value="UniProtKB-KW"/>
</dbReference>
<gene>
    <name evidence="7" type="ORF">J8F10_19590</name>
</gene>
<evidence type="ECO:0000259" key="6">
    <source>
        <dbReference type="SMART" id="SM01086"/>
    </source>
</evidence>
<evidence type="ECO:0000313" key="7">
    <source>
        <dbReference type="EMBL" id="MBP3957456.1"/>
    </source>
</evidence>
<dbReference type="CDD" id="cd00009">
    <property type="entry name" value="AAA"/>
    <property type="match status" value="1"/>
</dbReference>
<dbReference type="EMBL" id="JAGKQQ010000001">
    <property type="protein sequence ID" value="MBP3957456.1"/>
    <property type="molecule type" value="Genomic_DNA"/>
</dbReference>
<evidence type="ECO:0000313" key="8">
    <source>
        <dbReference type="Proteomes" id="UP000676565"/>
    </source>
</evidence>
<organism evidence="7 8">
    <name type="scientific">Gemmata palustris</name>
    <dbReference type="NCBI Taxonomy" id="2822762"/>
    <lineage>
        <taxon>Bacteria</taxon>
        <taxon>Pseudomonadati</taxon>
        <taxon>Planctomycetota</taxon>
        <taxon>Planctomycetia</taxon>
        <taxon>Gemmatales</taxon>
        <taxon>Gemmataceae</taxon>
        <taxon>Gemmata</taxon>
    </lineage>
</organism>
<dbReference type="GO" id="GO:0005524">
    <property type="term" value="F:ATP binding"/>
    <property type="evidence" value="ECO:0007669"/>
    <property type="project" value="UniProtKB-KW"/>
</dbReference>
<dbReference type="SUPFAM" id="SSF52540">
    <property type="entry name" value="P-loop containing nucleoside triphosphate hydrolases"/>
    <property type="match status" value="2"/>
</dbReference>
<keyword evidence="1" id="KW-0547">Nucleotide-binding</keyword>
<name>A0ABS5BUR9_9BACT</name>
<dbReference type="InterPro" id="IPR001270">
    <property type="entry name" value="ClpA/B"/>
</dbReference>
<accession>A0ABS5BUR9</accession>
<dbReference type="GO" id="GO:0008233">
    <property type="term" value="F:peptidase activity"/>
    <property type="evidence" value="ECO:0007669"/>
    <property type="project" value="UniProtKB-KW"/>
</dbReference>
<reference evidence="7 8" key="1">
    <citation type="submission" date="2021-04" db="EMBL/GenBank/DDBJ databases">
        <authorList>
            <person name="Ivanova A."/>
        </authorList>
    </citation>
    <scope>NUCLEOTIDE SEQUENCE [LARGE SCALE GENOMIC DNA]</scope>
    <source>
        <strain evidence="7 8">G18</strain>
    </source>
</reference>
<dbReference type="Pfam" id="PF07724">
    <property type="entry name" value="AAA_2"/>
    <property type="match status" value="1"/>
</dbReference>
<comment type="caution">
    <text evidence="7">The sequence shown here is derived from an EMBL/GenBank/DDBJ whole genome shotgun (WGS) entry which is preliminary data.</text>
</comment>
<dbReference type="InterPro" id="IPR003959">
    <property type="entry name" value="ATPase_AAA_core"/>
</dbReference>
<dbReference type="PANTHER" id="PTHR11638">
    <property type="entry name" value="ATP-DEPENDENT CLP PROTEASE"/>
    <property type="match status" value="1"/>
</dbReference>
<keyword evidence="7" id="KW-0645">Protease</keyword>
<evidence type="ECO:0000256" key="3">
    <source>
        <dbReference type="ARBA" id="ARBA00023186"/>
    </source>
</evidence>
<proteinExistence type="predicted"/>
<keyword evidence="7" id="KW-0378">Hydrolase</keyword>
<dbReference type="Proteomes" id="UP000676565">
    <property type="component" value="Unassembled WGS sequence"/>
</dbReference>
<feature type="region of interest" description="Disordered" evidence="4">
    <location>
        <begin position="953"/>
        <end position="983"/>
    </location>
</feature>
<feature type="domain" description="AAA+ ATPase" evidence="5">
    <location>
        <begin position="243"/>
        <end position="380"/>
    </location>
</feature>